<evidence type="ECO:0000313" key="5">
    <source>
        <dbReference type="Proteomes" id="UP001595190"/>
    </source>
</evidence>
<dbReference type="Proteomes" id="UP001595190">
    <property type="component" value="Unassembled WGS sequence"/>
</dbReference>
<reference evidence="3 5" key="2">
    <citation type="submission" date="2024-09" db="EMBL/GenBank/DDBJ databases">
        <title>Description of Labrys sedimenti sp. nov., isolated from a diclofenac-degrading enrichment culture, and genome-based reclassification of Labrys portucalensis as a later heterotypic synonym of Labrys neptuniae.</title>
        <authorList>
            <person name="Tancsics A."/>
            <person name="Csepanyi A."/>
        </authorList>
    </citation>
    <scope>NUCLEOTIDE SEQUENCE [LARGE SCALE GENOMIC DNA]</scope>
    <source>
        <strain evidence="3 5">LMG 23412</strain>
    </source>
</reference>
<gene>
    <name evidence="2" type="ORF">ABXS05_19305</name>
    <name evidence="3" type="ORF">ACETRX_28930</name>
</gene>
<dbReference type="EMBL" id="JBFNQD010000006">
    <property type="protein sequence ID" value="MEW9307710.1"/>
    <property type="molecule type" value="Genomic_DNA"/>
</dbReference>
<dbReference type="GO" id="GO:0016746">
    <property type="term" value="F:acyltransferase activity"/>
    <property type="evidence" value="ECO:0007669"/>
    <property type="project" value="UniProtKB-KW"/>
</dbReference>
<organism evidence="3 5">
    <name type="scientific">Labrys neptuniae</name>
    <dbReference type="NCBI Taxonomy" id="376174"/>
    <lineage>
        <taxon>Bacteria</taxon>
        <taxon>Pseudomonadati</taxon>
        <taxon>Pseudomonadota</taxon>
        <taxon>Alphaproteobacteria</taxon>
        <taxon>Hyphomicrobiales</taxon>
        <taxon>Xanthobacteraceae</taxon>
        <taxon>Labrys</taxon>
    </lineage>
</organism>
<dbReference type="EC" id="2.3.1.-" evidence="3"/>
<dbReference type="SUPFAM" id="SSF55729">
    <property type="entry name" value="Acyl-CoA N-acyltransferases (Nat)"/>
    <property type="match status" value="1"/>
</dbReference>
<keyword evidence="3" id="KW-0012">Acyltransferase</keyword>
<evidence type="ECO:0000313" key="2">
    <source>
        <dbReference type="EMBL" id="MEW9307710.1"/>
    </source>
</evidence>
<evidence type="ECO:0000313" key="4">
    <source>
        <dbReference type="Proteomes" id="UP001555786"/>
    </source>
</evidence>
<keyword evidence="4" id="KW-1185">Reference proteome</keyword>
<protein>
    <submittedName>
        <fullName evidence="3">GNAT family N-acetyltransferase</fullName>
        <ecNumber evidence="3">2.3.1.-</ecNumber>
    </submittedName>
</protein>
<evidence type="ECO:0000313" key="3">
    <source>
        <dbReference type="EMBL" id="MFC2253687.1"/>
    </source>
</evidence>
<dbReference type="Gene3D" id="3.40.630.30">
    <property type="match status" value="1"/>
</dbReference>
<dbReference type="InterPro" id="IPR016181">
    <property type="entry name" value="Acyl_CoA_acyltransferase"/>
</dbReference>
<dbReference type="Pfam" id="PF00583">
    <property type="entry name" value="Acetyltransf_1"/>
    <property type="match status" value="1"/>
</dbReference>
<dbReference type="Proteomes" id="UP001555786">
    <property type="component" value="Unassembled WGS sequence"/>
</dbReference>
<reference evidence="2 4" key="1">
    <citation type="submission" date="2024-07" db="EMBL/GenBank/DDBJ databases">
        <title>Description of Labrys sedimenti sp. nov., isolated from a diclofenac-degrading enrichment culture.</title>
        <authorList>
            <person name="Tancsics A."/>
            <person name="Csepanyi A."/>
        </authorList>
    </citation>
    <scope>NUCLEOTIDE SEQUENCE [LARGE SCALE GENOMIC DNA]</scope>
    <source>
        <strain evidence="2 4">LMG 23578</strain>
    </source>
</reference>
<dbReference type="EMBL" id="JBHGPK010000022">
    <property type="protein sequence ID" value="MFC2253687.1"/>
    <property type="molecule type" value="Genomic_DNA"/>
</dbReference>
<comment type="caution">
    <text evidence="3">The sequence shown here is derived from an EMBL/GenBank/DDBJ whole genome shotgun (WGS) entry which is preliminary data.</text>
</comment>
<evidence type="ECO:0000259" key="1">
    <source>
        <dbReference type="PROSITE" id="PS51186"/>
    </source>
</evidence>
<accession>A0ABV6ZNF4</accession>
<sequence>MSMTAVTLRRAGAADQPALCSLWCTAWQETYPAFDYQARWPGMWAHWQGSQAEIFVASREDAGASPIIGMLVLIQKASDVLELEQIALPSSERGSGTAHLLMLFAKQQARSVLRLTVNAFNDRAIRFYEREDFERIGSGVNPASGLPTFDYEWRR</sequence>
<proteinExistence type="predicted"/>
<dbReference type="InterPro" id="IPR000182">
    <property type="entry name" value="GNAT_dom"/>
</dbReference>
<dbReference type="RefSeq" id="WP_311932886.1">
    <property type="nucleotide sequence ID" value="NZ_JAVSCS010000002.1"/>
</dbReference>
<name>A0ABV6ZNF4_9HYPH</name>
<keyword evidence="3" id="KW-0808">Transferase</keyword>
<dbReference type="PROSITE" id="PS51186">
    <property type="entry name" value="GNAT"/>
    <property type="match status" value="1"/>
</dbReference>
<feature type="domain" description="N-acetyltransferase" evidence="1">
    <location>
        <begin position="6"/>
        <end position="155"/>
    </location>
</feature>